<name>A0A9D4JQT9_DREPO</name>
<protein>
    <submittedName>
        <fullName evidence="1">Uncharacterized protein</fullName>
    </submittedName>
</protein>
<reference evidence="1" key="2">
    <citation type="submission" date="2020-11" db="EMBL/GenBank/DDBJ databases">
        <authorList>
            <person name="McCartney M.A."/>
            <person name="Auch B."/>
            <person name="Kono T."/>
            <person name="Mallez S."/>
            <person name="Becker A."/>
            <person name="Gohl D.M."/>
            <person name="Silverstein K.A.T."/>
            <person name="Koren S."/>
            <person name="Bechman K.B."/>
            <person name="Herman A."/>
            <person name="Abrahante J.E."/>
            <person name="Garbe J."/>
        </authorList>
    </citation>
    <scope>NUCLEOTIDE SEQUENCE</scope>
    <source>
        <strain evidence="1">Duluth1</strain>
        <tissue evidence="1">Whole animal</tissue>
    </source>
</reference>
<accession>A0A9D4JQT9</accession>
<keyword evidence="2" id="KW-1185">Reference proteome</keyword>
<dbReference type="AlphaFoldDB" id="A0A9D4JQT9"/>
<gene>
    <name evidence="1" type="ORF">DPMN_118125</name>
</gene>
<evidence type="ECO:0000313" key="1">
    <source>
        <dbReference type="EMBL" id="KAH3816607.1"/>
    </source>
</evidence>
<dbReference type="Proteomes" id="UP000828390">
    <property type="component" value="Unassembled WGS sequence"/>
</dbReference>
<comment type="caution">
    <text evidence="1">The sequence shown here is derived from an EMBL/GenBank/DDBJ whole genome shotgun (WGS) entry which is preliminary data.</text>
</comment>
<proteinExistence type="predicted"/>
<reference evidence="1" key="1">
    <citation type="journal article" date="2019" name="bioRxiv">
        <title>The Genome of the Zebra Mussel, Dreissena polymorpha: A Resource for Invasive Species Research.</title>
        <authorList>
            <person name="McCartney M.A."/>
            <person name="Auch B."/>
            <person name="Kono T."/>
            <person name="Mallez S."/>
            <person name="Zhang Y."/>
            <person name="Obille A."/>
            <person name="Becker A."/>
            <person name="Abrahante J.E."/>
            <person name="Garbe J."/>
            <person name="Badalamenti J.P."/>
            <person name="Herman A."/>
            <person name="Mangelson H."/>
            <person name="Liachko I."/>
            <person name="Sullivan S."/>
            <person name="Sone E.D."/>
            <person name="Koren S."/>
            <person name="Silverstein K.A.T."/>
            <person name="Beckman K.B."/>
            <person name="Gohl D.M."/>
        </authorList>
    </citation>
    <scope>NUCLEOTIDE SEQUENCE</scope>
    <source>
        <strain evidence="1">Duluth1</strain>
        <tissue evidence="1">Whole animal</tissue>
    </source>
</reference>
<sequence length="51" mass="5873">MQETSRQKVFKNVCAPADGARKYPRQSWHLQETPRLSVTVPRPSVHLQDTP</sequence>
<dbReference type="EMBL" id="JAIWYP010000005">
    <property type="protein sequence ID" value="KAH3816607.1"/>
    <property type="molecule type" value="Genomic_DNA"/>
</dbReference>
<evidence type="ECO:0000313" key="2">
    <source>
        <dbReference type="Proteomes" id="UP000828390"/>
    </source>
</evidence>
<organism evidence="1 2">
    <name type="scientific">Dreissena polymorpha</name>
    <name type="common">Zebra mussel</name>
    <name type="synonym">Mytilus polymorpha</name>
    <dbReference type="NCBI Taxonomy" id="45954"/>
    <lineage>
        <taxon>Eukaryota</taxon>
        <taxon>Metazoa</taxon>
        <taxon>Spiralia</taxon>
        <taxon>Lophotrochozoa</taxon>
        <taxon>Mollusca</taxon>
        <taxon>Bivalvia</taxon>
        <taxon>Autobranchia</taxon>
        <taxon>Heteroconchia</taxon>
        <taxon>Euheterodonta</taxon>
        <taxon>Imparidentia</taxon>
        <taxon>Neoheterodontei</taxon>
        <taxon>Myida</taxon>
        <taxon>Dreissenoidea</taxon>
        <taxon>Dreissenidae</taxon>
        <taxon>Dreissena</taxon>
    </lineage>
</organism>